<dbReference type="EMBL" id="JARKHS020008861">
    <property type="protein sequence ID" value="KAK8780441.1"/>
    <property type="molecule type" value="Genomic_DNA"/>
</dbReference>
<dbReference type="AlphaFoldDB" id="A0AAQ4F0G7"/>
<name>A0AAQ4F0G7_AMBAM</name>
<accession>A0AAQ4F0G7</accession>
<reference evidence="1 2" key="1">
    <citation type="journal article" date="2023" name="Arcadia Sci">
        <title>De novo assembly of a long-read Amblyomma americanum tick genome.</title>
        <authorList>
            <person name="Chou S."/>
            <person name="Poskanzer K.E."/>
            <person name="Rollins M."/>
            <person name="Thuy-Boun P.S."/>
        </authorList>
    </citation>
    <scope>NUCLEOTIDE SEQUENCE [LARGE SCALE GENOMIC DNA]</scope>
    <source>
        <strain evidence="1">F_SG_1</strain>
        <tissue evidence="1">Salivary glands</tissue>
    </source>
</reference>
<protein>
    <submittedName>
        <fullName evidence="1">Uncharacterized protein</fullName>
    </submittedName>
</protein>
<evidence type="ECO:0000313" key="2">
    <source>
        <dbReference type="Proteomes" id="UP001321473"/>
    </source>
</evidence>
<gene>
    <name evidence="1" type="ORF">V5799_018210</name>
</gene>
<evidence type="ECO:0000313" key="1">
    <source>
        <dbReference type="EMBL" id="KAK8780441.1"/>
    </source>
</evidence>
<keyword evidence="2" id="KW-1185">Reference proteome</keyword>
<dbReference type="Proteomes" id="UP001321473">
    <property type="component" value="Unassembled WGS sequence"/>
</dbReference>
<comment type="caution">
    <text evidence="1">The sequence shown here is derived from an EMBL/GenBank/DDBJ whole genome shotgun (WGS) entry which is preliminary data.</text>
</comment>
<sequence>MHHNTFKFSSALKVSSGGFHFLLWRFVSCPERRHGVVLFTGPYFALLSGDRCLVLRYPSETVAGCWPSVC</sequence>
<organism evidence="1 2">
    <name type="scientific">Amblyomma americanum</name>
    <name type="common">Lone star tick</name>
    <dbReference type="NCBI Taxonomy" id="6943"/>
    <lineage>
        <taxon>Eukaryota</taxon>
        <taxon>Metazoa</taxon>
        <taxon>Ecdysozoa</taxon>
        <taxon>Arthropoda</taxon>
        <taxon>Chelicerata</taxon>
        <taxon>Arachnida</taxon>
        <taxon>Acari</taxon>
        <taxon>Parasitiformes</taxon>
        <taxon>Ixodida</taxon>
        <taxon>Ixodoidea</taxon>
        <taxon>Ixodidae</taxon>
        <taxon>Amblyomminae</taxon>
        <taxon>Amblyomma</taxon>
    </lineage>
</organism>
<proteinExistence type="predicted"/>